<dbReference type="InterPro" id="IPR000595">
    <property type="entry name" value="cNMP-bd_dom"/>
</dbReference>
<reference evidence="3 4" key="1">
    <citation type="journal article" date="2023" name="Commun. Biol.">
        <title>Genome analysis of Parmales, the sister group of diatoms, reveals the evolutionary specialization of diatoms from phago-mixotrophs to photoautotrophs.</title>
        <authorList>
            <person name="Ban H."/>
            <person name="Sato S."/>
            <person name="Yoshikawa S."/>
            <person name="Yamada K."/>
            <person name="Nakamura Y."/>
            <person name="Ichinomiya M."/>
            <person name="Sato N."/>
            <person name="Blanc-Mathieu R."/>
            <person name="Endo H."/>
            <person name="Kuwata A."/>
            <person name="Ogata H."/>
        </authorList>
    </citation>
    <scope>NUCLEOTIDE SEQUENCE [LARGE SCALE GENOMIC DNA]</scope>
</reference>
<keyword evidence="4" id="KW-1185">Reference proteome</keyword>
<accession>A0ABQ6MPA2</accession>
<evidence type="ECO:0000256" key="1">
    <source>
        <dbReference type="SAM" id="MobiDB-lite"/>
    </source>
</evidence>
<sequence length="286" mass="30963">MKTIATSRQPAYVNPDAEFDDPESEAEVSSIGRSKANKTKTKSFVAPTSESPLGKVVRTIASNASDSPLGKAARTMTKSSADAKSNDAVEGASNNEVYTDAENAVVDRVRDQLGSIHDSSFEKFESPDHFVEMGVFHKGGKNGTPRASTVLDEDICTYLSAMRKRFDKSPAIDAARILNLVAVIQNHDSPYTEKEKVTLRVFQAQFAVFGSQKGKELKMPLPGVKAKVAFKAGDSRAFGFVTTTVRARLTEVPPLLSSAEKVLPLLPSAKKVLPLLSIDLRSRRSC</sequence>
<dbReference type="Proteomes" id="UP001165060">
    <property type="component" value="Unassembled WGS sequence"/>
</dbReference>
<evidence type="ECO:0000259" key="2">
    <source>
        <dbReference type="PROSITE" id="PS50042"/>
    </source>
</evidence>
<feature type="region of interest" description="Disordered" evidence="1">
    <location>
        <begin position="62"/>
        <end position="88"/>
    </location>
</feature>
<proteinExistence type="predicted"/>
<dbReference type="EMBL" id="BRYB01001602">
    <property type="protein sequence ID" value="GMI29451.1"/>
    <property type="molecule type" value="Genomic_DNA"/>
</dbReference>
<comment type="caution">
    <text evidence="3">The sequence shown here is derived from an EMBL/GenBank/DDBJ whole genome shotgun (WGS) entry which is preliminary data.</text>
</comment>
<gene>
    <name evidence="3" type="ORF">TeGR_g13437</name>
</gene>
<protein>
    <recommendedName>
        <fullName evidence="2">Cyclic nucleotide-binding domain-containing protein</fullName>
    </recommendedName>
</protein>
<feature type="domain" description="Cyclic nucleotide-binding" evidence="2">
    <location>
        <begin position="60"/>
        <end position="168"/>
    </location>
</feature>
<feature type="region of interest" description="Disordered" evidence="1">
    <location>
        <begin position="1"/>
        <end position="49"/>
    </location>
</feature>
<evidence type="ECO:0000313" key="3">
    <source>
        <dbReference type="EMBL" id="GMI29451.1"/>
    </source>
</evidence>
<organism evidence="3 4">
    <name type="scientific">Tetraparma gracilis</name>
    <dbReference type="NCBI Taxonomy" id="2962635"/>
    <lineage>
        <taxon>Eukaryota</taxon>
        <taxon>Sar</taxon>
        <taxon>Stramenopiles</taxon>
        <taxon>Ochrophyta</taxon>
        <taxon>Bolidophyceae</taxon>
        <taxon>Parmales</taxon>
        <taxon>Triparmaceae</taxon>
        <taxon>Tetraparma</taxon>
    </lineage>
</organism>
<name>A0ABQ6MPA2_9STRA</name>
<evidence type="ECO:0000313" key="4">
    <source>
        <dbReference type="Proteomes" id="UP001165060"/>
    </source>
</evidence>
<dbReference type="PROSITE" id="PS50042">
    <property type="entry name" value="CNMP_BINDING_3"/>
    <property type="match status" value="1"/>
</dbReference>
<feature type="compositionally biased region" description="Acidic residues" evidence="1">
    <location>
        <begin position="17"/>
        <end position="26"/>
    </location>
</feature>